<accession>A0ABX8B337</accession>
<proteinExistence type="inferred from homology"/>
<organism evidence="6 7">
    <name type="scientific">Chloracidobacterium sp. N</name>
    <dbReference type="NCBI Taxonomy" id="2821540"/>
    <lineage>
        <taxon>Bacteria</taxon>
        <taxon>Pseudomonadati</taxon>
        <taxon>Acidobacteriota</taxon>
        <taxon>Terriglobia</taxon>
        <taxon>Terriglobales</taxon>
        <taxon>Acidobacteriaceae</taxon>
        <taxon>Chloracidobacterium</taxon>
        <taxon>Chloracidobacterium aggregatum</taxon>
    </lineage>
</organism>
<evidence type="ECO:0000256" key="1">
    <source>
        <dbReference type="ARBA" id="ARBA00022676"/>
    </source>
</evidence>
<evidence type="ECO:0000313" key="7">
    <source>
        <dbReference type="Proteomes" id="UP000677668"/>
    </source>
</evidence>
<sequence>MMFQRLLVRGTNWVGDSIMTLPALRELRRLFPTAHLTLMVRPWVADLFADTSLADGLLLYDNRQESFLSGVAKLKAGRFDAAIFFQNAFEAAALATAARIPRRIGFATDGRRFLLTDAFPVTPATRRKHQLYFYLDLVAQLEAHLTGTNHVNYETPDYRLPVSAAAQAALDAKRPDLRQVAHPLAVVPGAANSRAKQWPAAAFTALLDRLAAEHDWPLFLVGAPGERPLCEAIRQGVQRPERVTVLAGELSLRESVALLSRCAAVVSNDTGPAYVAAALDRPLVTIFGPTDPNQISPFSPTARQVRKLVPCAPCLLKDCPIDHRCLTGVTPDMVYQALLAALGEHRGLHPAWRHARL</sequence>
<dbReference type="CDD" id="cd03789">
    <property type="entry name" value="GT9_LPS_heptosyltransferase"/>
    <property type="match status" value="1"/>
</dbReference>
<keyword evidence="1" id="KW-0328">Glycosyltransferase</keyword>
<dbReference type="SUPFAM" id="SSF53756">
    <property type="entry name" value="UDP-Glycosyltransferase/glycogen phosphorylase"/>
    <property type="match status" value="1"/>
</dbReference>
<dbReference type="InterPro" id="IPR011910">
    <property type="entry name" value="RfaF"/>
</dbReference>
<keyword evidence="2" id="KW-0808">Transferase</keyword>
<dbReference type="PANTHER" id="PTHR30160:SF7">
    <property type="entry name" value="ADP-HEPTOSE--LPS HEPTOSYLTRANSFERASE 2"/>
    <property type="match status" value="1"/>
</dbReference>
<name>A0ABX8B337_9BACT</name>
<gene>
    <name evidence="6" type="primary">waaF</name>
    <name evidence="6" type="ORF">J8C05_11210</name>
</gene>
<comment type="similarity">
    <text evidence="3">Belongs to the glycosyltransferase 9 family.</text>
</comment>
<dbReference type="NCBIfam" id="TIGR02195">
    <property type="entry name" value="heptsyl_trn_II"/>
    <property type="match status" value="1"/>
</dbReference>
<dbReference type="EC" id="2.4.99.24" evidence="4"/>
<keyword evidence="7" id="KW-1185">Reference proteome</keyword>
<evidence type="ECO:0000256" key="4">
    <source>
        <dbReference type="ARBA" id="ARBA00044042"/>
    </source>
</evidence>
<dbReference type="Pfam" id="PF01075">
    <property type="entry name" value="Glyco_transf_9"/>
    <property type="match status" value="1"/>
</dbReference>
<evidence type="ECO:0000256" key="5">
    <source>
        <dbReference type="ARBA" id="ARBA00047503"/>
    </source>
</evidence>
<dbReference type="RefSeq" id="WP_211423637.1">
    <property type="nucleotide sequence ID" value="NZ_CP072643.1"/>
</dbReference>
<dbReference type="Proteomes" id="UP000677668">
    <property type="component" value="Chromosome 2"/>
</dbReference>
<reference evidence="6 7" key="1">
    <citation type="submission" date="2021-03" db="EMBL/GenBank/DDBJ databases">
        <title>Genomic and phenotypic characterization of Chloracidobacterium isolates provides evidence for multiple species.</title>
        <authorList>
            <person name="Saini M.K."/>
            <person name="Costas A.M.G."/>
            <person name="Tank M."/>
            <person name="Bryant D.A."/>
        </authorList>
    </citation>
    <scope>NUCLEOTIDE SEQUENCE [LARGE SCALE GENOMIC DNA]</scope>
    <source>
        <strain evidence="6 7">N</strain>
    </source>
</reference>
<dbReference type="EMBL" id="CP072643">
    <property type="protein sequence ID" value="QUV95412.1"/>
    <property type="molecule type" value="Genomic_DNA"/>
</dbReference>
<dbReference type="InterPro" id="IPR002201">
    <property type="entry name" value="Glyco_trans_9"/>
</dbReference>
<dbReference type="PANTHER" id="PTHR30160">
    <property type="entry name" value="TETRAACYLDISACCHARIDE 4'-KINASE-RELATED"/>
    <property type="match status" value="1"/>
</dbReference>
<dbReference type="Gene3D" id="3.40.50.2000">
    <property type="entry name" value="Glycogen Phosphorylase B"/>
    <property type="match status" value="2"/>
</dbReference>
<evidence type="ECO:0000256" key="3">
    <source>
        <dbReference type="ARBA" id="ARBA00043995"/>
    </source>
</evidence>
<comment type="catalytic activity">
    <reaction evidence="5">
        <text>an L-alpha-D-Hep-(1-&gt;5)-[alpha-Kdo-(2-&gt;4)]-alpha-Kdo-(2-&gt;6)-lipid A + ADP-L-glycero-beta-D-manno-heptose = an L-alpha-D-Hep-(1-&gt;3)-L-alpha-D-Hep-(1-&gt;5)-[alpha-Kdo-(2-&gt;4)]-alpha-Kdo-(2-&gt;6)-lipid A + ADP + H(+)</text>
        <dbReference type="Rhea" id="RHEA:74071"/>
        <dbReference type="ChEBI" id="CHEBI:15378"/>
        <dbReference type="ChEBI" id="CHEBI:61506"/>
        <dbReference type="ChEBI" id="CHEBI:193068"/>
        <dbReference type="ChEBI" id="CHEBI:193069"/>
        <dbReference type="ChEBI" id="CHEBI:456216"/>
        <dbReference type="EC" id="2.4.99.24"/>
    </reaction>
</comment>
<evidence type="ECO:0000256" key="2">
    <source>
        <dbReference type="ARBA" id="ARBA00022679"/>
    </source>
</evidence>
<protein>
    <recommendedName>
        <fullName evidence="4">lipopolysaccharide heptosyltransferase II</fullName>
        <ecNumber evidence="4">2.4.99.24</ecNumber>
    </recommendedName>
</protein>
<dbReference type="InterPro" id="IPR051199">
    <property type="entry name" value="LPS_LOS_Heptosyltrfase"/>
</dbReference>
<evidence type="ECO:0000313" key="6">
    <source>
        <dbReference type="EMBL" id="QUV95412.1"/>
    </source>
</evidence>